<keyword evidence="14" id="KW-0560">Oxidoreductase</keyword>
<comment type="function">
    <text evidence="19">Catalyzes the conversion of 4-hydroxyphenylpyruvic acid to homogentisic acid, one of the steps in tyrosine catabolism.</text>
</comment>
<feature type="domain" description="VOC" evidence="23">
    <location>
        <begin position="33"/>
        <end position="179"/>
    </location>
</feature>
<evidence type="ECO:0000313" key="25">
    <source>
        <dbReference type="Proteomes" id="UP001217417"/>
    </source>
</evidence>
<feature type="binding site" evidence="22">
    <location>
        <position position="213"/>
    </location>
    <ligand>
        <name>Fe cation</name>
        <dbReference type="ChEBI" id="CHEBI:24875"/>
    </ligand>
</feature>
<dbReference type="GO" id="GO:0005789">
    <property type="term" value="C:endoplasmic reticulum membrane"/>
    <property type="evidence" value="ECO:0007669"/>
    <property type="project" value="UniProtKB-SubCell"/>
</dbReference>
<evidence type="ECO:0000256" key="8">
    <source>
        <dbReference type="ARBA" id="ARBA00022490"/>
    </source>
</evidence>
<evidence type="ECO:0000256" key="20">
    <source>
        <dbReference type="ARBA" id="ARBA00048047"/>
    </source>
</evidence>
<name>A0AAD7QU35_9ASCO</name>
<dbReference type="GeneID" id="80882608"/>
<dbReference type="Proteomes" id="UP001217417">
    <property type="component" value="Unassembled WGS sequence"/>
</dbReference>
<dbReference type="GO" id="GO:0042802">
    <property type="term" value="F:identical protein binding"/>
    <property type="evidence" value="ECO:0007669"/>
    <property type="project" value="UniProtKB-ARBA"/>
</dbReference>
<dbReference type="InterPro" id="IPR004360">
    <property type="entry name" value="Glyas_Fos-R_dOase_dom"/>
</dbReference>
<keyword evidence="17" id="KW-0472">Membrane</keyword>
<dbReference type="InterPro" id="IPR041736">
    <property type="entry name" value="4OHPhenylPyrv_dOase_N"/>
</dbReference>
<evidence type="ECO:0000256" key="21">
    <source>
        <dbReference type="PIRNR" id="PIRNR009283"/>
    </source>
</evidence>
<evidence type="ECO:0000256" key="3">
    <source>
        <dbReference type="ARBA" id="ARBA00004496"/>
    </source>
</evidence>
<dbReference type="GO" id="GO:0006572">
    <property type="term" value="P:L-tyrosine catabolic process"/>
    <property type="evidence" value="ECO:0007669"/>
    <property type="project" value="UniProtKB-KW"/>
</dbReference>
<evidence type="ECO:0000256" key="9">
    <source>
        <dbReference type="ARBA" id="ARBA00022723"/>
    </source>
</evidence>
<dbReference type="Gene3D" id="3.10.180.10">
    <property type="entry name" value="2,3-Dihydroxybiphenyl 1,2-Dioxygenase, domain 1"/>
    <property type="match status" value="2"/>
</dbReference>
<protein>
    <recommendedName>
        <fullName evidence="7 21">4-hydroxyphenylpyruvate dioxygenase</fullName>
    </recommendedName>
</protein>
<comment type="pathway">
    <text evidence="4">Amino-acid degradation; L-phenylalanine degradation; acetoacetate and fumarate from L-phenylalanine: step 3/6.</text>
</comment>
<dbReference type="AlphaFoldDB" id="A0AAD7QU35"/>
<evidence type="ECO:0000256" key="2">
    <source>
        <dbReference type="ARBA" id="ARBA00004406"/>
    </source>
</evidence>
<comment type="subcellular location">
    <subcellularLocation>
        <location evidence="3">Cytoplasm</location>
    </subcellularLocation>
    <subcellularLocation>
        <location evidence="2">Endoplasmic reticulum membrane</location>
        <topology evidence="2">Peripheral membrane protein</topology>
    </subcellularLocation>
    <subcellularLocation>
        <location evidence="1">Golgi apparatus membrane</location>
        <topology evidence="1">Peripheral membrane protein</topology>
    </subcellularLocation>
</comment>
<feature type="binding site" evidence="22">
    <location>
        <position position="296"/>
    </location>
    <ligand>
        <name>Fe cation</name>
        <dbReference type="ChEBI" id="CHEBI:24875"/>
    </ligand>
</feature>
<evidence type="ECO:0000256" key="15">
    <source>
        <dbReference type="ARBA" id="ARBA00023004"/>
    </source>
</evidence>
<keyword evidence="25" id="KW-1185">Reference proteome</keyword>
<dbReference type="InterPro" id="IPR005956">
    <property type="entry name" value="4OHPhenylPyrv_dOase"/>
</dbReference>
<evidence type="ECO:0000256" key="4">
    <source>
        <dbReference type="ARBA" id="ARBA00005162"/>
    </source>
</evidence>
<dbReference type="InterPro" id="IPR029068">
    <property type="entry name" value="Glyas_Bleomycin-R_OHBP_Dase"/>
</dbReference>
<comment type="caution">
    <text evidence="24">The sequence shown here is derived from an EMBL/GenBank/DDBJ whole genome shotgun (WGS) entry which is preliminary data.</text>
</comment>
<dbReference type="RefSeq" id="XP_056044982.1">
    <property type="nucleotide sequence ID" value="XM_056187442.1"/>
</dbReference>
<evidence type="ECO:0000313" key="24">
    <source>
        <dbReference type="EMBL" id="KAJ8101532.1"/>
    </source>
</evidence>
<comment type="cofactor">
    <cofactor evidence="22">
        <name>Fe cation</name>
        <dbReference type="ChEBI" id="CHEBI:24875"/>
    </cofactor>
    <text evidence="22">Binds 1 Fe cation per subunit.</text>
</comment>
<proteinExistence type="inferred from homology"/>
<dbReference type="CDD" id="cd07250">
    <property type="entry name" value="HPPD_C_like"/>
    <property type="match status" value="1"/>
</dbReference>
<feature type="binding site" evidence="22">
    <location>
        <position position="381"/>
    </location>
    <ligand>
        <name>Fe cation</name>
        <dbReference type="ChEBI" id="CHEBI:24875"/>
    </ligand>
</feature>
<dbReference type="PANTHER" id="PTHR11959">
    <property type="entry name" value="4-HYDROXYPHENYLPYRUVATE DIOXYGENASE"/>
    <property type="match status" value="1"/>
</dbReference>
<evidence type="ECO:0000256" key="13">
    <source>
        <dbReference type="ARBA" id="ARBA00022964"/>
    </source>
</evidence>
<feature type="domain" description="VOC" evidence="23">
    <location>
        <begin position="210"/>
        <end position="369"/>
    </location>
</feature>
<evidence type="ECO:0000256" key="7">
    <source>
        <dbReference type="ARBA" id="ARBA00018452"/>
    </source>
</evidence>
<comment type="similarity">
    <text evidence="5 21">Belongs to the 4HPPD family.</text>
</comment>
<keyword evidence="12" id="KW-0828">Tyrosine catabolism</keyword>
<keyword evidence="11" id="KW-0256">Endoplasmic reticulum</keyword>
<evidence type="ECO:0000256" key="12">
    <source>
        <dbReference type="ARBA" id="ARBA00022878"/>
    </source>
</evidence>
<dbReference type="SUPFAM" id="SSF54593">
    <property type="entry name" value="Glyoxalase/Bleomycin resistance protein/Dihydroxybiphenyl dioxygenase"/>
    <property type="match status" value="1"/>
</dbReference>
<dbReference type="PIRSF" id="PIRSF009283">
    <property type="entry name" value="HPP_dOase"/>
    <property type="match status" value="1"/>
</dbReference>
<evidence type="ECO:0000256" key="6">
    <source>
        <dbReference type="ARBA" id="ARBA00011738"/>
    </source>
</evidence>
<dbReference type="EMBL" id="JARPMG010000004">
    <property type="protein sequence ID" value="KAJ8101532.1"/>
    <property type="molecule type" value="Genomic_DNA"/>
</dbReference>
<accession>A0AAD7QU35</accession>
<dbReference type="NCBIfam" id="TIGR01263">
    <property type="entry name" value="4HPPD"/>
    <property type="match status" value="1"/>
</dbReference>
<evidence type="ECO:0000256" key="16">
    <source>
        <dbReference type="ARBA" id="ARBA00023034"/>
    </source>
</evidence>
<gene>
    <name evidence="24" type="ORF">POJ06DRAFT_251764</name>
</gene>
<evidence type="ECO:0000256" key="11">
    <source>
        <dbReference type="ARBA" id="ARBA00022824"/>
    </source>
</evidence>
<evidence type="ECO:0000256" key="10">
    <source>
        <dbReference type="ARBA" id="ARBA00022737"/>
    </source>
</evidence>
<dbReference type="InterPro" id="IPR041735">
    <property type="entry name" value="4OHPhenylPyrv_dOase_C"/>
</dbReference>
<keyword evidence="8" id="KW-0963">Cytoplasm</keyword>
<keyword evidence="9 22" id="KW-0479">Metal-binding</keyword>
<dbReference type="CDD" id="cd08342">
    <property type="entry name" value="HPPD_N_like"/>
    <property type="match status" value="1"/>
</dbReference>
<evidence type="ECO:0000256" key="14">
    <source>
        <dbReference type="ARBA" id="ARBA00023002"/>
    </source>
</evidence>
<comment type="catalytic activity">
    <reaction evidence="20">
        <text>3-(4-hydroxyphenyl)pyruvate + O2 = homogentisate + CO2</text>
        <dbReference type="Rhea" id="RHEA:16189"/>
        <dbReference type="ChEBI" id="CHEBI:15379"/>
        <dbReference type="ChEBI" id="CHEBI:16169"/>
        <dbReference type="ChEBI" id="CHEBI:16526"/>
        <dbReference type="ChEBI" id="CHEBI:36242"/>
        <dbReference type="EC" id="1.13.11.27"/>
    </reaction>
    <physiologicalReaction direction="left-to-right" evidence="20">
        <dbReference type="Rhea" id="RHEA:16190"/>
    </physiologicalReaction>
</comment>
<dbReference type="PROSITE" id="PS51819">
    <property type="entry name" value="VOC"/>
    <property type="match status" value="2"/>
</dbReference>
<evidence type="ECO:0000256" key="18">
    <source>
        <dbReference type="ARBA" id="ARBA00023232"/>
    </source>
</evidence>
<dbReference type="Pfam" id="PF00903">
    <property type="entry name" value="Glyoxalase"/>
    <property type="match status" value="1"/>
</dbReference>
<keyword evidence="18" id="KW-0585">Phenylalanine catabolism</keyword>
<keyword evidence="15 22" id="KW-0408">Iron</keyword>
<keyword evidence="16" id="KW-0333">Golgi apparatus</keyword>
<comment type="subunit">
    <text evidence="6">Homodimer.</text>
</comment>
<evidence type="ECO:0000256" key="1">
    <source>
        <dbReference type="ARBA" id="ARBA00004395"/>
    </source>
</evidence>
<reference evidence="24" key="1">
    <citation type="submission" date="2023-03" db="EMBL/GenBank/DDBJ databases">
        <title>Near-Complete genome sequence of Lipomyces tetrasporous NRRL Y-64009, an oleaginous yeast capable of growing on lignocellulosic hydrolysates.</title>
        <authorList>
            <consortium name="Lawrence Berkeley National Laboratory"/>
            <person name="Jagtap S.S."/>
            <person name="Liu J.-J."/>
            <person name="Walukiewicz H.E."/>
            <person name="Pangilinan J."/>
            <person name="Lipzen A."/>
            <person name="Ahrendt S."/>
            <person name="Koriabine M."/>
            <person name="Cobaugh K."/>
            <person name="Salamov A."/>
            <person name="Yoshinaga Y."/>
            <person name="Ng V."/>
            <person name="Daum C."/>
            <person name="Grigoriev I.V."/>
            <person name="Slininger P.J."/>
            <person name="Dien B.S."/>
            <person name="Jin Y.-S."/>
            <person name="Rao C.V."/>
        </authorList>
    </citation>
    <scope>NUCLEOTIDE SEQUENCE</scope>
    <source>
        <strain evidence="24">NRRL Y-64009</strain>
    </source>
</reference>
<evidence type="ECO:0000256" key="17">
    <source>
        <dbReference type="ARBA" id="ARBA00023136"/>
    </source>
</evidence>
<dbReference type="GO" id="GO:0006559">
    <property type="term" value="P:L-phenylalanine catabolic process"/>
    <property type="evidence" value="ECO:0007669"/>
    <property type="project" value="UniProtKB-KW"/>
</dbReference>
<evidence type="ECO:0000256" key="5">
    <source>
        <dbReference type="ARBA" id="ARBA00005877"/>
    </source>
</evidence>
<organism evidence="24 25">
    <name type="scientific">Lipomyces tetrasporus</name>
    <dbReference type="NCBI Taxonomy" id="54092"/>
    <lineage>
        <taxon>Eukaryota</taxon>
        <taxon>Fungi</taxon>
        <taxon>Dikarya</taxon>
        <taxon>Ascomycota</taxon>
        <taxon>Saccharomycotina</taxon>
        <taxon>Lipomycetes</taxon>
        <taxon>Lipomycetales</taxon>
        <taxon>Lipomycetaceae</taxon>
        <taxon>Lipomyces</taxon>
    </lineage>
</organism>
<dbReference type="InterPro" id="IPR037523">
    <property type="entry name" value="VOC_core"/>
</dbReference>
<dbReference type="GO" id="GO:0046872">
    <property type="term" value="F:metal ion binding"/>
    <property type="evidence" value="ECO:0007669"/>
    <property type="project" value="UniProtKB-KW"/>
</dbReference>
<dbReference type="FunFam" id="3.10.180.10:FF:000022">
    <property type="entry name" value="4-hydroxyphenylpyruvate dioxygenase"/>
    <property type="match status" value="1"/>
</dbReference>
<evidence type="ECO:0000256" key="22">
    <source>
        <dbReference type="PIRSR" id="PIRSR009283-1"/>
    </source>
</evidence>
<dbReference type="PANTHER" id="PTHR11959:SF1">
    <property type="entry name" value="4-HYDROXYPHENYLPYRUVATE DIOXYGENASE"/>
    <property type="match status" value="1"/>
</dbReference>
<evidence type="ECO:0000259" key="23">
    <source>
        <dbReference type="PROSITE" id="PS51819"/>
    </source>
</evidence>
<sequence>MSSGTSAGTRKTMDQQPQIAEKMPEHLAEKILRFHSITFACSNSKLMAEYHTGRMGFRPIARREMNKNTNRGVRAEVVKNGNCVLAFIAPIAPIDNTAIVMSDSDREEAERIVNHISRHGDSVMDVAFVCEDVREVFAWAVNHGAQSILKPTRFQDNYGSAVIATVTAFGHVTHTFIEKDKYLGAYLPGYVPVDYNDPINKVYDSVPIMEIDHVVGNQYAGQMENVCNFYRKAFGFHQFVSEDDYNVQTEFSALKSTVMANPNNCVKMPINEPAKGKRLSQIEEYLRYNNGPGVQHIALRTPNIIKCVDEMKKRGVEFIDVPKEYYTDLRERLTSSNAPRIKEDLAKLEDLGILVDYDKDGYLLQLFVKEHVSNRPTSFYEIIQREGSEGFGGGNFKALFEAVEREQLKRGNLA</sequence>
<keyword evidence="10" id="KW-0677">Repeat</keyword>
<evidence type="ECO:0000256" key="19">
    <source>
        <dbReference type="ARBA" id="ARBA00033727"/>
    </source>
</evidence>
<dbReference type="GO" id="GO:0003868">
    <property type="term" value="F:4-hydroxyphenylpyruvate dioxygenase activity"/>
    <property type="evidence" value="ECO:0007669"/>
    <property type="project" value="UniProtKB-EC"/>
</dbReference>
<dbReference type="GO" id="GO:0000139">
    <property type="term" value="C:Golgi membrane"/>
    <property type="evidence" value="ECO:0007669"/>
    <property type="project" value="UniProtKB-SubCell"/>
</dbReference>
<keyword evidence="13 24" id="KW-0223">Dioxygenase</keyword>